<accession>A0A017TGY7</accession>
<evidence type="ECO:0000256" key="5">
    <source>
        <dbReference type="ARBA" id="ARBA00022723"/>
    </source>
</evidence>
<gene>
    <name evidence="18" type="ORF">CAP_5952</name>
</gene>
<protein>
    <recommendedName>
        <fullName evidence="12">Aminopeptidase</fullName>
        <ecNumber evidence="12">3.4.11.-</ecNumber>
    </recommendedName>
</protein>
<dbReference type="EMBL" id="ASRX01000005">
    <property type="protein sequence ID" value="EYF08192.1"/>
    <property type="molecule type" value="Genomic_DNA"/>
</dbReference>
<dbReference type="GO" id="GO:0016285">
    <property type="term" value="F:alanyl aminopeptidase activity"/>
    <property type="evidence" value="ECO:0007669"/>
    <property type="project" value="UniProtKB-EC"/>
</dbReference>
<evidence type="ECO:0000256" key="7">
    <source>
        <dbReference type="ARBA" id="ARBA00022833"/>
    </source>
</evidence>
<dbReference type="AlphaFoldDB" id="A0A017TGY7"/>
<keyword evidence="6 12" id="KW-0378">Hydrolase</keyword>
<dbReference type="CDD" id="cd09601">
    <property type="entry name" value="M1_APN-Q_like"/>
    <property type="match status" value="1"/>
</dbReference>
<keyword evidence="4 12" id="KW-0645">Protease</keyword>
<dbReference type="STRING" id="1192034.CAP_5952"/>
<dbReference type="Proteomes" id="UP000019678">
    <property type="component" value="Unassembled WGS sequence"/>
</dbReference>
<dbReference type="GO" id="GO:0016020">
    <property type="term" value="C:membrane"/>
    <property type="evidence" value="ECO:0007669"/>
    <property type="project" value="TreeGrafter"/>
</dbReference>
<dbReference type="InterPro" id="IPR014782">
    <property type="entry name" value="Peptidase_M1_dom"/>
</dbReference>
<evidence type="ECO:0000256" key="6">
    <source>
        <dbReference type="ARBA" id="ARBA00022801"/>
    </source>
</evidence>
<dbReference type="Pfam" id="PF01433">
    <property type="entry name" value="Peptidase_M1"/>
    <property type="match status" value="1"/>
</dbReference>
<evidence type="ECO:0000256" key="9">
    <source>
        <dbReference type="PIRSR" id="PIRSR634016-1"/>
    </source>
</evidence>
<dbReference type="GO" id="GO:0006508">
    <property type="term" value="P:proteolysis"/>
    <property type="evidence" value="ECO:0007669"/>
    <property type="project" value="UniProtKB-KW"/>
</dbReference>
<evidence type="ECO:0000256" key="10">
    <source>
        <dbReference type="PIRSR" id="PIRSR634016-3"/>
    </source>
</evidence>
<evidence type="ECO:0000256" key="14">
    <source>
        <dbReference type="SAM" id="SignalP"/>
    </source>
</evidence>
<organism evidence="18 19">
    <name type="scientific">Chondromyces apiculatus DSM 436</name>
    <dbReference type="NCBI Taxonomy" id="1192034"/>
    <lineage>
        <taxon>Bacteria</taxon>
        <taxon>Pseudomonadati</taxon>
        <taxon>Myxococcota</taxon>
        <taxon>Polyangia</taxon>
        <taxon>Polyangiales</taxon>
        <taxon>Polyangiaceae</taxon>
        <taxon>Chondromyces</taxon>
    </lineage>
</organism>
<proteinExistence type="inferred from homology"/>
<feature type="binding site" evidence="10">
    <location>
        <position position="365"/>
    </location>
    <ligand>
        <name>Zn(2+)</name>
        <dbReference type="ChEBI" id="CHEBI:29105"/>
        <note>catalytic</note>
    </ligand>
</feature>
<keyword evidence="8 12" id="KW-0482">Metalloprotease</keyword>
<dbReference type="Pfam" id="PF11838">
    <property type="entry name" value="ERAP1_C"/>
    <property type="match status" value="1"/>
</dbReference>
<dbReference type="EC" id="3.4.11.-" evidence="12"/>
<evidence type="ECO:0000256" key="11">
    <source>
        <dbReference type="PIRSR" id="PIRSR634016-4"/>
    </source>
</evidence>
<comment type="cofactor">
    <cofactor evidence="10 12">
        <name>Zn(2+)</name>
        <dbReference type="ChEBI" id="CHEBI:29105"/>
    </cofactor>
    <text evidence="10 12">Binds 1 zinc ion per subunit.</text>
</comment>
<feature type="active site" description="Proton acceptor" evidence="9">
    <location>
        <position position="366"/>
    </location>
</feature>
<dbReference type="Gene3D" id="1.10.390.10">
    <property type="entry name" value="Neutral Protease Domain 2"/>
    <property type="match status" value="1"/>
</dbReference>
<comment type="catalytic activity">
    <reaction evidence="1">
        <text>Release of an N-terminal amino acid, Xaa-|-Yaa- from a peptide, amide or arylamide. Xaa is preferably Ala, but may be most amino acids including Pro (slow action). When a terminal hydrophobic residue is followed by a prolyl residue, the two may be released as an intact Xaa-Pro dipeptide.</text>
        <dbReference type="EC" id="3.4.11.2"/>
    </reaction>
</comment>
<dbReference type="GO" id="GO:0005737">
    <property type="term" value="C:cytoplasm"/>
    <property type="evidence" value="ECO:0007669"/>
    <property type="project" value="TreeGrafter"/>
</dbReference>
<evidence type="ECO:0000259" key="16">
    <source>
        <dbReference type="Pfam" id="PF11838"/>
    </source>
</evidence>
<dbReference type="SUPFAM" id="SSF55486">
    <property type="entry name" value="Metalloproteases ('zincins'), catalytic domain"/>
    <property type="match status" value="1"/>
</dbReference>
<feature type="binding site" evidence="10">
    <location>
        <position position="388"/>
    </location>
    <ligand>
        <name>Zn(2+)</name>
        <dbReference type="ChEBI" id="CHEBI:29105"/>
        <note>catalytic</note>
    </ligand>
</feature>
<keyword evidence="7 10" id="KW-0862">Zinc</keyword>
<dbReference type="PRINTS" id="PR00756">
    <property type="entry name" value="ALADIPTASE"/>
</dbReference>
<dbReference type="PROSITE" id="PS51257">
    <property type="entry name" value="PROKAR_LIPOPROTEIN"/>
    <property type="match status" value="1"/>
</dbReference>
<dbReference type="GO" id="GO:0005615">
    <property type="term" value="C:extracellular space"/>
    <property type="evidence" value="ECO:0007669"/>
    <property type="project" value="TreeGrafter"/>
</dbReference>
<dbReference type="InterPro" id="IPR050344">
    <property type="entry name" value="Peptidase_M1_aminopeptidases"/>
</dbReference>
<evidence type="ECO:0000313" key="18">
    <source>
        <dbReference type="EMBL" id="EYF08192.1"/>
    </source>
</evidence>
<dbReference type="Gene3D" id="2.60.40.1730">
    <property type="entry name" value="tricorn interacting facor f3 domain"/>
    <property type="match status" value="1"/>
</dbReference>
<dbReference type="InterPro" id="IPR001930">
    <property type="entry name" value="Peptidase_M1"/>
</dbReference>
<dbReference type="GO" id="GO:0043171">
    <property type="term" value="P:peptide catabolic process"/>
    <property type="evidence" value="ECO:0007669"/>
    <property type="project" value="TreeGrafter"/>
</dbReference>
<name>A0A017TGY7_9BACT</name>
<feature type="binding site" evidence="10">
    <location>
        <position position="369"/>
    </location>
    <ligand>
        <name>Zn(2+)</name>
        <dbReference type="ChEBI" id="CHEBI:29105"/>
        <note>catalytic</note>
    </ligand>
</feature>
<feature type="domain" description="Aminopeptidase N-like N-terminal" evidence="17">
    <location>
        <begin position="75"/>
        <end position="252"/>
    </location>
</feature>
<dbReference type="GO" id="GO:0042277">
    <property type="term" value="F:peptide binding"/>
    <property type="evidence" value="ECO:0007669"/>
    <property type="project" value="TreeGrafter"/>
</dbReference>
<keyword evidence="5 10" id="KW-0479">Metal-binding</keyword>
<dbReference type="InterPro" id="IPR027268">
    <property type="entry name" value="Peptidase_M4/M1_CTD_sf"/>
</dbReference>
<keyword evidence="3 12" id="KW-0031">Aminopeptidase</keyword>
<evidence type="ECO:0000259" key="17">
    <source>
        <dbReference type="Pfam" id="PF17900"/>
    </source>
</evidence>
<dbReference type="GO" id="GO:0008270">
    <property type="term" value="F:zinc ion binding"/>
    <property type="evidence" value="ECO:0007669"/>
    <property type="project" value="UniProtKB-UniRule"/>
</dbReference>
<dbReference type="InterPro" id="IPR042097">
    <property type="entry name" value="Aminopeptidase_N-like_N_sf"/>
</dbReference>
<sequence>MPLLRRLAYITSPLALSLTLSLAAGTLGACTPREAPPAPPPSSPVAPPPGRAAPPPAAEASEAPPLGQLPGHARPLHYKLTLQIVPAQDRFSGTAEILVDLPAPRSILWMHARDLAAKSASARPEGGQPVAGKLEQVDPTGVAKLTLDRPVGPGRVTLHVDYDAPLPETSFGLYKVRRGRRAYAFTQFEATSARLAFPGFDEPAYKTPFDVTLLVPRGEVAISSGREVERASATGDLDRVTFATTPPLPTYLLAFAVGPLDVVDAPAVPPTPARKTPLPLRGVATKGRGAELAYALRHTGSLVKALEDYTALPYPFDKLDMIAVPDKRGAMENAGAVTFSEFLLLIEEPHSSTRQRHAFFSVGAHELAHMWFGDLVTMPWWNDLWLKEASANWLAAHAVRAVRPDIDLDTHMLDNVHGAMGTDGLVSARKIRQEIRDHHDITNAFDGITYDKGYGVITMFERWLGPEAYQRGIRAFLGAHRYGNATDDDYLAEISRATGRDVATPMRTFLDQPGIPLIEASLTCEGKPRLHLKQSRYLPLGSAGDRTARWQVPVCARYPRDAGGKALETSCVLLTEREGDLPLVGDTCPAWIAPNADGSGYYRWSLPAPQLDKLARLGLPHLSVREKLSLGTSVKASFRQGATSGADALATLAPLASDPRHEVAVEPIALLRNALDWLHGDPAQGAVEAYAQRLYTPVFLKHRWRPRSGAGGKPGSPGETEGDSILRVDVLHFLALSAMDPAVRKEAAALGRAYIAGGALQTDIVLPELAATVVAVALQEGDAALFAQALAVLTATEDESDRSNLLFGMASARAPALAARARELTLDPRLQSREVRHILGTQLQDPVLREAAWQWLEQNLDAVIQRLGPQRSGWLPGLASSFCDSAHAERTSTLFSPRIAKLDGGPRSLATTLESIHLCTARRRAQLDGLRAFFETPARRAQTPTKAPGLPAKP</sequence>
<comment type="caution">
    <text evidence="18">The sequence shown here is derived from an EMBL/GenBank/DDBJ whole genome shotgun (WGS) entry which is preliminary data.</text>
</comment>
<feature type="chain" id="PRO_5001496624" description="Aminopeptidase" evidence="14">
    <location>
        <begin position="24"/>
        <end position="954"/>
    </location>
</feature>
<dbReference type="GO" id="GO:0070006">
    <property type="term" value="F:metalloaminopeptidase activity"/>
    <property type="evidence" value="ECO:0007669"/>
    <property type="project" value="TreeGrafter"/>
</dbReference>
<dbReference type="eggNOG" id="COG0308">
    <property type="taxonomic scope" value="Bacteria"/>
</dbReference>
<evidence type="ECO:0000256" key="2">
    <source>
        <dbReference type="ARBA" id="ARBA00010136"/>
    </source>
</evidence>
<feature type="domain" description="ERAP1-like C-terminal" evidence="16">
    <location>
        <begin position="591"/>
        <end position="917"/>
    </location>
</feature>
<feature type="signal peptide" evidence="14">
    <location>
        <begin position="1"/>
        <end position="23"/>
    </location>
</feature>
<dbReference type="FunFam" id="1.10.390.10:FF:000006">
    <property type="entry name" value="Puromycin-sensitive aminopeptidase"/>
    <property type="match status" value="1"/>
</dbReference>
<dbReference type="RefSeq" id="WP_156040472.1">
    <property type="nucleotide sequence ID" value="NZ_ASRX01000005.1"/>
</dbReference>
<evidence type="ECO:0000256" key="13">
    <source>
        <dbReference type="SAM" id="MobiDB-lite"/>
    </source>
</evidence>
<evidence type="ECO:0000313" key="19">
    <source>
        <dbReference type="Proteomes" id="UP000019678"/>
    </source>
</evidence>
<feature type="domain" description="Peptidase M1 membrane alanine aminopeptidase" evidence="15">
    <location>
        <begin position="294"/>
        <end position="509"/>
    </location>
</feature>
<dbReference type="PANTHER" id="PTHR11533:SF174">
    <property type="entry name" value="PUROMYCIN-SENSITIVE AMINOPEPTIDASE-RELATED"/>
    <property type="match status" value="1"/>
</dbReference>
<reference evidence="18 19" key="1">
    <citation type="submission" date="2013-05" db="EMBL/GenBank/DDBJ databases">
        <title>Genome assembly of Chondromyces apiculatus DSM 436.</title>
        <authorList>
            <person name="Sharma G."/>
            <person name="Khatri I."/>
            <person name="Kaur C."/>
            <person name="Mayilraj S."/>
            <person name="Subramanian S."/>
        </authorList>
    </citation>
    <scope>NUCLEOTIDE SEQUENCE [LARGE SCALE GENOMIC DNA]</scope>
    <source>
        <strain evidence="18 19">DSM 436</strain>
    </source>
</reference>
<dbReference type="InterPro" id="IPR034016">
    <property type="entry name" value="M1_APN-typ"/>
</dbReference>
<evidence type="ECO:0000256" key="8">
    <source>
        <dbReference type="ARBA" id="ARBA00023049"/>
    </source>
</evidence>
<dbReference type="Gene3D" id="1.25.50.20">
    <property type="match status" value="1"/>
</dbReference>
<evidence type="ECO:0000256" key="1">
    <source>
        <dbReference type="ARBA" id="ARBA00000098"/>
    </source>
</evidence>
<dbReference type="PANTHER" id="PTHR11533">
    <property type="entry name" value="PROTEASE M1 ZINC METALLOPROTEASE"/>
    <property type="match status" value="1"/>
</dbReference>
<keyword evidence="14" id="KW-0732">Signal</keyword>
<dbReference type="OrthoDB" id="9816201at2"/>
<keyword evidence="19" id="KW-1185">Reference proteome</keyword>
<evidence type="ECO:0000256" key="4">
    <source>
        <dbReference type="ARBA" id="ARBA00022670"/>
    </source>
</evidence>
<dbReference type="InterPro" id="IPR024571">
    <property type="entry name" value="ERAP1-like_C_dom"/>
</dbReference>
<evidence type="ECO:0000256" key="3">
    <source>
        <dbReference type="ARBA" id="ARBA00022438"/>
    </source>
</evidence>
<feature type="region of interest" description="Disordered" evidence="13">
    <location>
        <begin position="31"/>
        <end position="72"/>
    </location>
</feature>
<dbReference type="InterPro" id="IPR045357">
    <property type="entry name" value="Aminopeptidase_N-like_N"/>
</dbReference>
<comment type="similarity">
    <text evidence="2 12">Belongs to the peptidase M1 family.</text>
</comment>
<feature type="compositionally biased region" description="Pro residues" evidence="13">
    <location>
        <begin position="34"/>
        <end position="57"/>
    </location>
</feature>
<dbReference type="Pfam" id="PF17900">
    <property type="entry name" value="Peptidase_M1_N"/>
    <property type="match status" value="1"/>
</dbReference>
<dbReference type="SUPFAM" id="SSF63737">
    <property type="entry name" value="Leukotriene A4 hydrolase N-terminal domain"/>
    <property type="match status" value="1"/>
</dbReference>
<evidence type="ECO:0000259" key="15">
    <source>
        <dbReference type="Pfam" id="PF01433"/>
    </source>
</evidence>
<feature type="site" description="Transition state stabilizer" evidence="11">
    <location>
        <position position="450"/>
    </location>
</feature>
<evidence type="ECO:0000256" key="12">
    <source>
        <dbReference type="RuleBase" id="RU364040"/>
    </source>
</evidence>